<dbReference type="Proteomes" id="UP000001554">
    <property type="component" value="Chromosome 6"/>
</dbReference>
<evidence type="ECO:0000256" key="3">
    <source>
        <dbReference type="ARBA" id="ARBA00022525"/>
    </source>
</evidence>
<evidence type="ECO:0000256" key="14">
    <source>
        <dbReference type="PROSITE-ProRule" id="PRU00302"/>
    </source>
</evidence>
<reference evidence="22" key="2">
    <citation type="submission" date="2025-08" db="UniProtKB">
        <authorList>
            <consortium name="RefSeq"/>
        </authorList>
    </citation>
    <scope>IDENTIFICATION</scope>
    <source>
        <strain evidence="22">S238N-H82</strain>
        <tissue evidence="22">Testes</tissue>
    </source>
</reference>
<dbReference type="SMART" id="SM00032">
    <property type="entry name" value="CCP"/>
    <property type="match status" value="4"/>
</dbReference>
<dbReference type="PROSITE" id="PS01187">
    <property type="entry name" value="EGF_CA"/>
    <property type="match status" value="2"/>
</dbReference>
<evidence type="ECO:0000256" key="8">
    <source>
        <dbReference type="ARBA" id="ARBA00022837"/>
    </source>
</evidence>
<dbReference type="InterPro" id="IPR018097">
    <property type="entry name" value="EGF_Ca-bd_CS"/>
</dbReference>
<feature type="domain" description="EGF-like" evidence="18">
    <location>
        <begin position="227"/>
        <end position="263"/>
    </location>
</feature>
<keyword evidence="16" id="KW-0812">Transmembrane</keyword>
<dbReference type="InterPro" id="IPR036084">
    <property type="entry name" value="Ser_inhib-like_sf"/>
</dbReference>
<keyword evidence="4 13" id="KW-0245">EGF-like domain</keyword>
<dbReference type="InterPro" id="IPR000152">
    <property type="entry name" value="EGF-type_Asp/Asn_hydroxyl_site"/>
</dbReference>
<dbReference type="Gene3D" id="2.10.25.10">
    <property type="entry name" value="Laminin"/>
    <property type="match status" value="4"/>
</dbReference>
<gene>
    <name evidence="22" type="primary">LOC118417555</name>
</gene>
<evidence type="ECO:0000313" key="21">
    <source>
        <dbReference type="Proteomes" id="UP000001554"/>
    </source>
</evidence>
<keyword evidence="10 16" id="KW-0472">Membrane</keyword>
<feature type="disulfide bond" evidence="14">
    <location>
        <begin position="17"/>
        <end position="44"/>
    </location>
</feature>
<evidence type="ECO:0000256" key="12">
    <source>
        <dbReference type="ARBA" id="ARBA00023180"/>
    </source>
</evidence>
<accession>A0A9J7MT88</accession>
<dbReference type="Pfam" id="PF01390">
    <property type="entry name" value="SEA"/>
    <property type="match status" value="1"/>
</dbReference>
<dbReference type="SUPFAM" id="SSF57196">
    <property type="entry name" value="EGF/Laminin"/>
    <property type="match status" value="3"/>
</dbReference>
<dbReference type="PROSITE" id="PS50026">
    <property type="entry name" value="EGF_3"/>
    <property type="match status" value="3"/>
</dbReference>
<feature type="domain" description="Sushi" evidence="19">
    <location>
        <begin position="106"/>
        <end position="166"/>
    </location>
</feature>
<evidence type="ECO:0000256" key="11">
    <source>
        <dbReference type="ARBA" id="ARBA00023157"/>
    </source>
</evidence>
<evidence type="ECO:0000259" key="18">
    <source>
        <dbReference type="PROSITE" id="PS50026"/>
    </source>
</evidence>
<dbReference type="CDD" id="cd00033">
    <property type="entry name" value="CCP"/>
    <property type="match status" value="4"/>
</dbReference>
<comment type="caution">
    <text evidence="13">Lacks conserved residue(s) required for the propagation of feature annotation.</text>
</comment>
<keyword evidence="5 14" id="KW-0768">Sushi</keyword>
<dbReference type="PROSITE" id="PS51233">
    <property type="entry name" value="VWFD"/>
    <property type="match status" value="1"/>
</dbReference>
<dbReference type="InterPro" id="IPR001846">
    <property type="entry name" value="VWF_type-D"/>
</dbReference>
<dbReference type="FunFam" id="2.10.70.10:FF:000014">
    <property type="entry name" value="Membrane cofactor protein"/>
    <property type="match status" value="1"/>
</dbReference>
<dbReference type="InterPro" id="IPR035976">
    <property type="entry name" value="Sushi/SCR/CCP_sf"/>
</dbReference>
<evidence type="ECO:0000256" key="1">
    <source>
        <dbReference type="ARBA" id="ARBA00004370"/>
    </source>
</evidence>
<dbReference type="OrthoDB" id="6236007at2759"/>
<evidence type="ECO:0000256" key="4">
    <source>
        <dbReference type="ARBA" id="ARBA00022536"/>
    </source>
</evidence>
<proteinExistence type="predicted"/>
<reference evidence="21" key="1">
    <citation type="journal article" date="2020" name="Nat. Ecol. Evol.">
        <title>Deeply conserved synteny resolves early events in vertebrate evolution.</title>
        <authorList>
            <person name="Simakov O."/>
            <person name="Marletaz F."/>
            <person name="Yue J.X."/>
            <person name="O'Connell B."/>
            <person name="Jenkins J."/>
            <person name="Brandt A."/>
            <person name="Calef R."/>
            <person name="Tung C.H."/>
            <person name="Huang T.K."/>
            <person name="Schmutz J."/>
            <person name="Satoh N."/>
            <person name="Yu J.K."/>
            <person name="Putnam N.H."/>
            <person name="Green R.E."/>
            <person name="Rokhsar D.S."/>
        </authorList>
    </citation>
    <scope>NUCLEOTIDE SEQUENCE [LARGE SCALE GENOMIC DNA]</scope>
    <source>
        <strain evidence="21">S238N-H82</strain>
    </source>
</reference>
<organism evidence="21 22">
    <name type="scientific">Branchiostoma floridae</name>
    <name type="common">Florida lancelet</name>
    <name type="synonym">Amphioxus</name>
    <dbReference type="NCBI Taxonomy" id="7739"/>
    <lineage>
        <taxon>Eukaryota</taxon>
        <taxon>Metazoa</taxon>
        <taxon>Chordata</taxon>
        <taxon>Cephalochordata</taxon>
        <taxon>Leptocardii</taxon>
        <taxon>Amphioxiformes</taxon>
        <taxon>Branchiostomatidae</taxon>
        <taxon>Branchiostoma</taxon>
    </lineage>
</organism>
<dbReference type="InterPro" id="IPR000742">
    <property type="entry name" value="EGF"/>
</dbReference>
<feature type="domain" description="EGF-like" evidence="18">
    <location>
        <begin position="839"/>
        <end position="878"/>
    </location>
</feature>
<dbReference type="FunFam" id="2.10.25.10:FF:000066">
    <property type="entry name" value="FAT atypical cadherin 4"/>
    <property type="match status" value="1"/>
</dbReference>
<dbReference type="InterPro" id="IPR000436">
    <property type="entry name" value="Sushi_SCR_CCP_dom"/>
</dbReference>
<feature type="disulfide bond" evidence="13">
    <location>
        <begin position="291"/>
        <end position="300"/>
    </location>
</feature>
<keyword evidence="3" id="KW-0964">Secreted</keyword>
<dbReference type="Pfam" id="PF08742">
    <property type="entry name" value="C8"/>
    <property type="match status" value="1"/>
</dbReference>
<evidence type="ECO:0000259" key="20">
    <source>
        <dbReference type="PROSITE" id="PS51233"/>
    </source>
</evidence>
<dbReference type="InterPro" id="IPR001881">
    <property type="entry name" value="EGF-like_Ca-bd_dom"/>
</dbReference>
<feature type="disulfide bond" evidence="14">
    <location>
        <begin position="169"/>
        <end position="212"/>
    </location>
</feature>
<comment type="subcellular location">
    <subcellularLocation>
        <location evidence="1">Membrane</location>
    </subcellularLocation>
    <subcellularLocation>
        <location evidence="2">Secreted</location>
    </subcellularLocation>
</comment>
<dbReference type="SUPFAM" id="SSF82671">
    <property type="entry name" value="SEA domain"/>
    <property type="match status" value="1"/>
</dbReference>
<dbReference type="Gene3D" id="2.10.70.10">
    <property type="entry name" value="Complement Module, domain 1"/>
    <property type="match status" value="4"/>
</dbReference>
<feature type="domain" description="Sushi" evidence="19">
    <location>
        <begin position="1"/>
        <end position="46"/>
    </location>
</feature>
<feature type="region of interest" description="Disordered" evidence="15">
    <location>
        <begin position="166"/>
        <end position="186"/>
    </location>
</feature>
<evidence type="ECO:0000256" key="10">
    <source>
        <dbReference type="ARBA" id="ARBA00023136"/>
    </source>
</evidence>
<feature type="disulfide bond" evidence="13">
    <location>
        <begin position="253"/>
        <end position="262"/>
    </location>
</feature>
<dbReference type="SMART" id="SM00181">
    <property type="entry name" value="EGF"/>
    <property type="match status" value="4"/>
</dbReference>
<dbReference type="Pfam" id="PF00094">
    <property type="entry name" value="VWD"/>
    <property type="match status" value="1"/>
</dbReference>
<dbReference type="RefSeq" id="XP_035679041.1">
    <property type="nucleotide sequence ID" value="XM_035823148.1"/>
</dbReference>
<evidence type="ECO:0000256" key="13">
    <source>
        <dbReference type="PROSITE-ProRule" id="PRU00076"/>
    </source>
</evidence>
<evidence type="ECO:0000313" key="22">
    <source>
        <dbReference type="RefSeq" id="XP_035679041.1"/>
    </source>
</evidence>
<dbReference type="PANTHER" id="PTHR46160">
    <property type="entry name" value="ALPHA-TECTORIN-RELATED"/>
    <property type="match status" value="1"/>
</dbReference>
<dbReference type="PROSITE" id="PS00022">
    <property type="entry name" value="EGF_1"/>
    <property type="match status" value="2"/>
</dbReference>
<feature type="disulfide bond" evidence="14">
    <location>
        <begin position="198"/>
        <end position="225"/>
    </location>
</feature>
<dbReference type="OMA" id="CEALECD"/>
<feature type="domain" description="EGF-like" evidence="18">
    <location>
        <begin position="265"/>
        <end position="301"/>
    </location>
</feature>
<dbReference type="GO" id="GO:0016020">
    <property type="term" value="C:membrane"/>
    <property type="evidence" value="ECO:0007669"/>
    <property type="project" value="UniProtKB-SubCell"/>
</dbReference>
<feature type="disulfide bond" evidence="14">
    <location>
        <begin position="137"/>
        <end position="164"/>
    </location>
</feature>
<evidence type="ECO:0000259" key="19">
    <source>
        <dbReference type="PROSITE" id="PS50923"/>
    </source>
</evidence>
<evidence type="ECO:0000256" key="6">
    <source>
        <dbReference type="ARBA" id="ARBA00022729"/>
    </source>
</evidence>
<dbReference type="SMART" id="SM00216">
    <property type="entry name" value="VWD"/>
    <property type="match status" value="1"/>
</dbReference>
<sequence>MSPEGANSYTDEVSFTCNEGYELDGAASVTCQADREWSAPAPTCKRVQCGTLTTPTHGALSATDATSYQDEVHVTCEQGYELDGASSLTCQADGSWSEPVPACAAVQCSTLTAPENGALSPEGATSYEYQDEVSFTCNQGYELDGSSTVTCQADKEWSDSVPECKPVQCSPPTAPENGALSPEGATSFDYQDEVSFTCNEGYELDGAPSVTCQADREWSAPAPACPRIDRCDPNPCQHGGACTDNGDSYTCECAAGFEGDQCEINLDDCTPDPCMNGGACIDGANSFLCHCAAGFHGPTCELVITKSVCVAYGDPHHKTFDGTAHDFQGTCRYTLTKDLGTGADFNVEVQEVPLPWLTSASVVREVYLEAYGHRIAIRQQKIVSEISENGEEIRSLPFSLADGRIQVQLSGLFVHIQTDLGVEVFYDGNHYAKVEVPSNYQNRVGGLCGNFNGNPDDDFTTPDGTVVSDVNSFGRSWLTSVATCPGGIVGPVGEPPSCPDDIRATAESAERCGLLKKPDGPFAACHGTVDPERFFDNCVFDMCARNGDVVGLCEDFETYADACVEAGVHSFFWRDHSLCPGQCPPNSQYSSCTSSCPETCARGTTSGCPQDHGCVEGCECDPGFVLSGQNCVPEDQCGCTHSDGRYFTLGERFGEDGKNCVCEEGNNIKCEALECDEDGDCDDICQTVDCGEKRECKETTGGYECPCKPSYKDVEGTCRGFFTYSVVTRLLADEFYEELHDSNSKEFKNLVKEVRNVVKDLYGKGELTKNEFVDMDIREFVPGSIIAHYNLYLSDDSTLFLEAGDDVPYILQESLKKLAKAHNGTHLLIEHEQGHRVSDYDECASPVDNDCSTFATCHNAVGYFKCACLDGYEDRSAEFGDFPGRVCQKAVVATSPTVYMWAVLAVMLGLLAAVLVFLAWRVRLARARSANRKDVGGTKATSPIMTTMYNP</sequence>
<feature type="domain" description="Sushi" evidence="19">
    <location>
        <begin position="167"/>
        <end position="227"/>
    </location>
</feature>
<dbReference type="Pfam" id="PF01826">
    <property type="entry name" value="TIL"/>
    <property type="match status" value="1"/>
</dbReference>
<dbReference type="PROSITE" id="PS01186">
    <property type="entry name" value="EGF_2"/>
    <property type="match status" value="2"/>
</dbReference>
<dbReference type="SUPFAM" id="SSF57535">
    <property type="entry name" value="Complement control module/SCR domain"/>
    <property type="match status" value="4"/>
</dbReference>
<dbReference type="CDD" id="cd19941">
    <property type="entry name" value="TIL"/>
    <property type="match status" value="1"/>
</dbReference>
<feature type="domain" description="VWFD" evidence="20">
    <location>
        <begin position="307"/>
        <end position="485"/>
    </location>
</feature>
<dbReference type="KEGG" id="bfo:118417555"/>
<dbReference type="FunFam" id="2.10.25.10:FF:000055">
    <property type="entry name" value="alpha-tectorin isoform X1"/>
    <property type="match status" value="1"/>
</dbReference>
<keyword evidence="9" id="KW-0130">Cell adhesion</keyword>
<dbReference type="AlphaFoldDB" id="A0A9J7MT88"/>
<dbReference type="CDD" id="cd00054">
    <property type="entry name" value="EGF_CA"/>
    <property type="match status" value="3"/>
</dbReference>
<dbReference type="FunFam" id="2.10.70.10:FF:000064">
    <property type="entry name" value="Fibulin 7"/>
    <property type="match status" value="1"/>
</dbReference>
<feature type="disulfide bond" evidence="14">
    <location>
        <begin position="108"/>
        <end position="151"/>
    </location>
</feature>
<evidence type="ECO:0000256" key="5">
    <source>
        <dbReference type="ARBA" id="ARBA00022659"/>
    </source>
</evidence>
<dbReference type="InterPro" id="IPR036364">
    <property type="entry name" value="SEA_dom_sf"/>
</dbReference>
<evidence type="ECO:0000259" key="17">
    <source>
        <dbReference type="PROSITE" id="PS50024"/>
    </source>
</evidence>
<keyword evidence="21" id="KW-1185">Reference proteome</keyword>
<keyword evidence="7" id="KW-0677">Repeat</keyword>
<dbReference type="SMART" id="SM00179">
    <property type="entry name" value="EGF_CA"/>
    <property type="match status" value="3"/>
</dbReference>
<feature type="disulfide bond" evidence="14">
    <location>
        <begin position="76"/>
        <end position="103"/>
    </location>
</feature>
<dbReference type="PROSITE" id="PS50923">
    <property type="entry name" value="SUSHI"/>
    <property type="match status" value="4"/>
</dbReference>
<evidence type="ECO:0000256" key="15">
    <source>
        <dbReference type="SAM" id="MobiDB-lite"/>
    </source>
</evidence>
<dbReference type="Pfam" id="PF00084">
    <property type="entry name" value="Sushi"/>
    <property type="match status" value="4"/>
</dbReference>
<keyword evidence="6" id="KW-0732">Signal</keyword>
<dbReference type="PROSITE" id="PS50024">
    <property type="entry name" value="SEA"/>
    <property type="match status" value="1"/>
</dbReference>
<dbReference type="InterPro" id="IPR000082">
    <property type="entry name" value="SEA_dom"/>
</dbReference>
<dbReference type="SUPFAM" id="SSF57567">
    <property type="entry name" value="Serine protease inhibitors"/>
    <property type="match status" value="1"/>
</dbReference>
<dbReference type="Pfam" id="PF00008">
    <property type="entry name" value="EGF"/>
    <property type="match status" value="2"/>
</dbReference>
<dbReference type="InterPro" id="IPR014853">
    <property type="entry name" value="VWF/SSPO/ZAN-like_Cys-rich_dom"/>
</dbReference>
<dbReference type="InterPro" id="IPR002919">
    <property type="entry name" value="TIL_dom"/>
</dbReference>
<dbReference type="InterPro" id="IPR052749">
    <property type="entry name" value="Alpha-tectorin"/>
</dbReference>
<evidence type="ECO:0000256" key="7">
    <source>
        <dbReference type="ARBA" id="ARBA00022737"/>
    </source>
</evidence>
<evidence type="ECO:0000256" key="16">
    <source>
        <dbReference type="SAM" id="Phobius"/>
    </source>
</evidence>
<dbReference type="GO" id="GO:0005509">
    <property type="term" value="F:calcium ion binding"/>
    <property type="evidence" value="ECO:0007669"/>
    <property type="project" value="InterPro"/>
</dbReference>
<keyword evidence="16" id="KW-1133">Transmembrane helix</keyword>
<keyword evidence="11 13" id="KW-1015">Disulfide bond</keyword>
<dbReference type="InterPro" id="IPR049883">
    <property type="entry name" value="NOTCH1_EGF-like"/>
</dbReference>
<evidence type="ECO:0000256" key="2">
    <source>
        <dbReference type="ARBA" id="ARBA00004613"/>
    </source>
</evidence>
<dbReference type="PROSITE" id="PS00010">
    <property type="entry name" value="ASX_HYDROXYL"/>
    <property type="match status" value="3"/>
</dbReference>
<dbReference type="GeneID" id="118417555"/>
<dbReference type="PANTHER" id="PTHR46160:SF8">
    <property type="entry name" value="VWFD DOMAIN-CONTAINING PROTEIN"/>
    <property type="match status" value="1"/>
</dbReference>
<feature type="transmembrane region" description="Helical" evidence="16">
    <location>
        <begin position="898"/>
        <end position="920"/>
    </location>
</feature>
<protein>
    <submittedName>
        <fullName evidence="22">IgGFc-binding protein-like</fullName>
    </submittedName>
</protein>
<feature type="domain" description="Sushi" evidence="19">
    <location>
        <begin position="47"/>
        <end position="105"/>
    </location>
</feature>
<dbReference type="Pfam" id="PF07645">
    <property type="entry name" value="EGF_CA"/>
    <property type="match status" value="1"/>
</dbReference>
<evidence type="ECO:0000256" key="9">
    <source>
        <dbReference type="ARBA" id="ARBA00022889"/>
    </source>
</evidence>
<keyword evidence="12" id="KW-0325">Glycoprotein</keyword>
<feature type="domain" description="SEA" evidence="17">
    <location>
        <begin position="719"/>
        <end position="842"/>
    </location>
</feature>
<dbReference type="SMART" id="SM00832">
    <property type="entry name" value="C8"/>
    <property type="match status" value="1"/>
</dbReference>
<dbReference type="GO" id="GO:0005576">
    <property type="term" value="C:extracellular region"/>
    <property type="evidence" value="ECO:0007669"/>
    <property type="project" value="UniProtKB-SubCell"/>
</dbReference>
<dbReference type="Gene3D" id="3.30.70.960">
    <property type="entry name" value="SEA domain"/>
    <property type="match status" value="1"/>
</dbReference>
<dbReference type="GO" id="GO:0007155">
    <property type="term" value="P:cell adhesion"/>
    <property type="evidence" value="ECO:0007669"/>
    <property type="project" value="UniProtKB-KW"/>
</dbReference>
<dbReference type="GO" id="GO:0071944">
    <property type="term" value="C:cell periphery"/>
    <property type="evidence" value="ECO:0007669"/>
    <property type="project" value="UniProtKB-ARBA"/>
</dbReference>
<dbReference type="FunFam" id="2.10.25.10:FF:000321">
    <property type="entry name" value="Protein delta homolog 1"/>
    <property type="match status" value="1"/>
</dbReference>
<keyword evidence="8" id="KW-0106">Calcium</keyword>
<name>A0A9J7MT88_BRAFL</name>